<dbReference type="SMART" id="SM00235">
    <property type="entry name" value="ZnMc"/>
    <property type="match status" value="1"/>
</dbReference>
<keyword evidence="3 8" id="KW-0479">Metal-binding</keyword>
<dbReference type="EC" id="3.4.24.-" evidence="9"/>
<evidence type="ECO:0000256" key="3">
    <source>
        <dbReference type="ARBA" id="ARBA00022723"/>
    </source>
</evidence>
<dbReference type="PROSITE" id="PS51864">
    <property type="entry name" value="ASTACIN"/>
    <property type="match status" value="1"/>
</dbReference>
<organism evidence="11 12">
    <name type="scientific">Oedothorax gibbosus</name>
    <dbReference type="NCBI Taxonomy" id="931172"/>
    <lineage>
        <taxon>Eukaryota</taxon>
        <taxon>Metazoa</taxon>
        <taxon>Ecdysozoa</taxon>
        <taxon>Arthropoda</taxon>
        <taxon>Chelicerata</taxon>
        <taxon>Arachnida</taxon>
        <taxon>Araneae</taxon>
        <taxon>Araneomorphae</taxon>
        <taxon>Entelegynae</taxon>
        <taxon>Araneoidea</taxon>
        <taxon>Linyphiidae</taxon>
        <taxon>Erigoninae</taxon>
        <taxon>Oedothorax</taxon>
    </lineage>
</organism>
<comment type="subunit">
    <text evidence="1">Monomer.</text>
</comment>
<proteinExistence type="predicted"/>
<gene>
    <name evidence="11" type="ORF">JTE90_026298</name>
</gene>
<dbReference type="Pfam" id="PF01400">
    <property type="entry name" value="Astacin"/>
    <property type="match status" value="1"/>
</dbReference>
<feature type="binding site" evidence="8">
    <location>
        <position position="64"/>
    </location>
    <ligand>
        <name>Zn(2+)</name>
        <dbReference type="ChEBI" id="CHEBI:29105"/>
        <note>catalytic</note>
    </ligand>
</feature>
<feature type="active site" evidence="8">
    <location>
        <position position="65"/>
    </location>
</feature>
<dbReference type="SUPFAM" id="SSF55486">
    <property type="entry name" value="Metalloproteases ('zincins'), catalytic domain"/>
    <property type="match status" value="1"/>
</dbReference>
<dbReference type="Gene3D" id="3.40.390.10">
    <property type="entry name" value="Collagenase (Catalytic Domain)"/>
    <property type="match status" value="1"/>
</dbReference>
<feature type="domain" description="Peptidase M12A" evidence="10">
    <location>
        <begin position="1"/>
        <end position="163"/>
    </location>
</feature>
<dbReference type="InterPro" id="IPR001506">
    <property type="entry name" value="Peptidase_M12A"/>
</dbReference>
<dbReference type="GO" id="GO:0008270">
    <property type="term" value="F:zinc ion binding"/>
    <property type="evidence" value="ECO:0007669"/>
    <property type="project" value="UniProtKB-UniRule"/>
</dbReference>
<dbReference type="Proteomes" id="UP000827092">
    <property type="component" value="Unassembled WGS sequence"/>
</dbReference>
<keyword evidence="4 8" id="KW-0378">Hydrolase</keyword>
<keyword evidence="5 8" id="KW-0862">Zinc</keyword>
<evidence type="ECO:0000256" key="5">
    <source>
        <dbReference type="ARBA" id="ARBA00022833"/>
    </source>
</evidence>
<evidence type="ECO:0000256" key="9">
    <source>
        <dbReference type="RuleBase" id="RU361183"/>
    </source>
</evidence>
<feature type="binding site" evidence="8">
    <location>
        <position position="74"/>
    </location>
    <ligand>
        <name>Zn(2+)</name>
        <dbReference type="ChEBI" id="CHEBI:29105"/>
        <note>catalytic</note>
    </ligand>
</feature>
<evidence type="ECO:0000256" key="2">
    <source>
        <dbReference type="ARBA" id="ARBA00022670"/>
    </source>
</evidence>
<name>A0AAV6U2S4_9ARAC</name>
<dbReference type="GO" id="GO:0006508">
    <property type="term" value="P:proteolysis"/>
    <property type="evidence" value="ECO:0007669"/>
    <property type="project" value="UniProtKB-KW"/>
</dbReference>
<evidence type="ECO:0000256" key="8">
    <source>
        <dbReference type="PROSITE-ProRule" id="PRU01211"/>
    </source>
</evidence>
<evidence type="ECO:0000256" key="1">
    <source>
        <dbReference type="ARBA" id="ARBA00011245"/>
    </source>
</evidence>
<evidence type="ECO:0000256" key="6">
    <source>
        <dbReference type="ARBA" id="ARBA00023049"/>
    </source>
</evidence>
<evidence type="ECO:0000256" key="7">
    <source>
        <dbReference type="ARBA" id="ARBA00025529"/>
    </source>
</evidence>
<dbReference type="GO" id="GO:0004222">
    <property type="term" value="F:metalloendopeptidase activity"/>
    <property type="evidence" value="ECO:0007669"/>
    <property type="project" value="UniProtKB-UniRule"/>
</dbReference>
<dbReference type="PRINTS" id="PR00480">
    <property type="entry name" value="ASTACIN"/>
</dbReference>
<comment type="cofactor">
    <cofactor evidence="8 9">
        <name>Zn(2+)</name>
        <dbReference type="ChEBI" id="CHEBI:29105"/>
    </cofactor>
    <text evidence="8 9">Binds 1 zinc ion per subunit.</text>
</comment>
<protein>
    <recommendedName>
        <fullName evidence="9">Metalloendopeptidase</fullName>
        <ecNumber evidence="9">3.4.24.-</ecNumber>
    </recommendedName>
</protein>
<dbReference type="InterPro" id="IPR024079">
    <property type="entry name" value="MetalloPept_cat_dom_sf"/>
</dbReference>
<comment type="function">
    <text evidence="7">Zinc metalloprotease. Provoques deadhesion of endothelial cells from cell cultures, and also degradation of fibronectin, fibrinogen and gelatin in vitro. Its role in the venom is not fully understood but it might act as a spreading factor that facilitates diffusion of other venom toxins. Alternatively, it might be involved in the proteolytic processing of other venom toxins or it might play a role in extra-oral digestion of prey.</text>
</comment>
<evidence type="ECO:0000313" key="11">
    <source>
        <dbReference type="EMBL" id="KAG8178330.1"/>
    </source>
</evidence>
<dbReference type="AlphaFoldDB" id="A0AAV6U2S4"/>
<evidence type="ECO:0000259" key="10">
    <source>
        <dbReference type="PROSITE" id="PS51864"/>
    </source>
</evidence>
<dbReference type="InterPro" id="IPR006026">
    <property type="entry name" value="Peptidase_Metallo"/>
</dbReference>
<reference evidence="11 12" key="1">
    <citation type="journal article" date="2022" name="Nat. Ecol. Evol.">
        <title>A masculinizing supergene underlies an exaggerated male reproductive morph in a spider.</title>
        <authorList>
            <person name="Hendrickx F."/>
            <person name="De Corte Z."/>
            <person name="Sonet G."/>
            <person name="Van Belleghem S.M."/>
            <person name="Kostlbacher S."/>
            <person name="Vangestel C."/>
        </authorList>
    </citation>
    <scope>NUCLEOTIDE SEQUENCE [LARGE SCALE GENOMIC DNA]</scope>
    <source>
        <strain evidence="11">W744_W776</strain>
    </source>
</reference>
<evidence type="ECO:0000313" key="12">
    <source>
        <dbReference type="Proteomes" id="UP000827092"/>
    </source>
</evidence>
<sequence>MKEIECYSRVRFSQNTHDDGKCLLITNEEGCYFSPTDCEGSRPRNCRPRLSIGDGCWSRGTILHELMHVLGFEHEHQRPDRNRHLKVKWGNIDRDAASQFKRLEKNEFFWDITRFPFDYYSVMLYGEYDFSRNGHKTLMSKNRRGWRDHNTLSRLDKIKVRLL</sequence>
<comment type="caution">
    <text evidence="8">Lacks conserved residue(s) required for the propagation of feature annotation.</text>
</comment>
<dbReference type="PANTHER" id="PTHR10127:SF780">
    <property type="entry name" value="METALLOENDOPEPTIDASE"/>
    <property type="match status" value="1"/>
</dbReference>
<evidence type="ECO:0000256" key="4">
    <source>
        <dbReference type="ARBA" id="ARBA00022801"/>
    </source>
</evidence>
<keyword evidence="6 8" id="KW-0482">Metalloprotease</keyword>
<comment type="caution">
    <text evidence="11">The sequence shown here is derived from an EMBL/GenBank/DDBJ whole genome shotgun (WGS) entry which is preliminary data.</text>
</comment>
<dbReference type="PANTHER" id="PTHR10127">
    <property type="entry name" value="DISCOIDIN, CUB, EGF, LAMININ , AND ZINC METALLOPROTEASE DOMAIN CONTAINING"/>
    <property type="match status" value="1"/>
</dbReference>
<keyword evidence="2 8" id="KW-0645">Protease</keyword>
<dbReference type="EMBL" id="JAFNEN010000703">
    <property type="protein sequence ID" value="KAG8178330.1"/>
    <property type="molecule type" value="Genomic_DNA"/>
</dbReference>
<accession>A0AAV6U2S4</accession>
<feature type="binding site" evidence="8">
    <location>
        <position position="68"/>
    </location>
    <ligand>
        <name>Zn(2+)</name>
        <dbReference type="ChEBI" id="CHEBI:29105"/>
        <note>catalytic</note>
    </ligand>
</feature>
<keyword evidence="12" id="KW-1185">Reference proteome</keyword>